<dbReference type="Proteomes" id="UP001205906">
    <property type="component" value="Unassembled WGS sequence"/>
</dbReference>
<protein>
    <recommendedName>
        <fullName evidence="4 11">Histidinol-phosphatase</fullName>
        <ecNumber evidence="4 11">3.1.3.15</ecNumber>
    </recommendedName>
</protein>
<keyword evidence="9" id="KW-0368">Histidine biosynthesis</keyword>
<keyword evidence="13" id="KW-1185">Reference proteome</keyword>
<evidence type="ECO:0000256" key="4">
    <source>
        <dbReference type="ARBA" id="ARBA00013085"/>
    </source>
</evidence>
<dbReference type="Pfam" id="PF00459">
    <property type="entry name" value="Inositol_P"/>
    <property type="match status" value="1"/>
</dbReference>
<dbReference type="NCBIfam" id="TIGR02067">
    <property type="entry name" value="his_9_HisN"/>
    <property type="match status" value="1"/>
</dbReference>
<evidence type="ECO:0000256" key="5">
    <source>
        <dbReference type="ARBA" id="ARBA00022605"/>
    </source>
</evidence>
<evidence type="ECO:0000256" key="6">
    <source>
        <dbReference type="ARBA" id="ARBA00022723"/>
    </source>
</evidence>
<dbReference type="GO" id="GO:0004401">
    <property type="term" value="F:histidinol-phosphatase activity"/>
    <property type="evidence" value="ECO:0007669"/>
    <property type="project" value="UniProtKB-EC"/>
</dbReference>
<dbReference type="InterPro" id="IPR000760">
    <property type="entry name" value="Inositol_monophosphatase-like"/>
</dbReference>
<reference evidence="12 13" key="1">
    <citation type="submission" date="2022-06" db="EMBL/GenBank/DDBJ databases">
        <title>Mesorhizobium sp. strain RP14 Genome sequencing and assembly.</title>
        <authorList>
            <person name="Kim I."/>
        </authorList>
    </citation>
    <scope>NUCLEOTIDE SEQUENCE [LARGE SCALE GENOMIC DNA]</scope>
    <source>
        <strain evidence="13">RP14(2022)</strain>
    </source>
</reference>
<dbReference type="CDD" id="cd01641">
    <property type="entry name" value="Bacterial_IMPase_like_1"/>
    <property type="match status" value="1"/>
</dbReference>
<dbReference type="PANTHER" id="PTHR20854:SF4">
    <property type="entry name" value="INOSITOL-1-MONOPHOSPHATASE-RELATED"/>
    <property type="match status" value="1"/>
</dbReference>
<keyword evidence="8" id="KW-0460">Magnesium</keyword>
<evidence type="ECO:0000256" key="1">
    <source>
        <dbReference type="ARBA" id="ARBA00001946"/>
    </source>
</evidence>
<evidence type="ECO:0000256" key="7">
    <source>
        <dbReference type="ARBA" id="ARBA00022801"/>
    </source>
</evidence>
<keyword evidence="5" id="KW-0028">Amino-acid biosynthesis</keyword>
<evidence type="ECO:0000313" key="13">
    <source>
        <dbReference type="Proteomes" id="UP001205906"/>
    </source>
</evidence>
<evidence type="ECO:0000256" key="8">
    <source>
        <dbReference type="ARBA" id="ARBA00022842"/>
    </source>
</evidence>
<evidence type="ECO:0000256" key="11">
    <source>
        <dbReference type="NCBIfam" id="TIGR02067"/>
    </source>
</evidence>
<dbReference type="EC" id="3.1.3.15" evidence="4 11"/>
<evidence type="ECO:0000256" key="10">
    <source>
        <dbReference type="ARBA" id="ARBA00049158"/>
    </source>
</evidence>
<dbReference type="InterPro" id="IPR020583">
    <property type="entry name" value="Inositol_monoP_metal-BS"/>
</dbReference>
<dbReference type="InterPro" id="IPR011809">
    <property type="entry name" value="His_9_proposed"/>
</dbReference>
<name>A0ABT1C6M9_9HYPH</name>
<comment type="caution">
    <text evidence="12">The sequence shown here is derived from an EMBL/GenBank/DDBJ whole genome shotgun (WGS) entry which is preliminary data.</text>
</comment>
<sequence>MAVTPELMRKLAEVAAAETLPRFRQFGSVSNKLAAGFDPVTEADREAERAIRAVLRETFPEHGILGEEWGGERLDSRHVWVIDPIDGTRSFISGIPLWGTLVGLLENGDAVAGLMAQPFTGELFFTDGMTALYEGPGGPRELVTRKTTQLADATLCTTTPSLFTAEERPLYNELEKAVRLPRYGTDCYAYAMLAAGQVDLVVESGLQPYDIVALIPIIEKAGGVITDWQGGPAEKGGRVLAAATPELHAEAMRVLSL</sequence>
<comment type="catalytic activity">
    <reaction evidence="10">
        <text>L-histidinol phosphate + H2O = L-histidinol + phosphate</text>
        <dbReference type="Rhea" id="RHEA:14465"/>
        <dbReference type="ChEBI" id="CHEBI:15377"/>
        <dbReference type="ChEBI" id="CHEBI:43474"/>
        <dbReference type="ChEBI" id="CHEBI:57699"/>
        <dbReference type="ChEBI" id="CHEBI:57980"/>
        <dbReference type="EC" id="3.1.3.15"/>
    </reaction>
</comment>
<dbReference type="Gene3D" id="3.40.190.80">
    <property type="match status" value="1"/>
</dbReference>
<organism evidence="12 13">
    <name type="scientific">Mesorhizobium liriopis</name>
    <dbReference type="NCBI Taxonomy" id="2953882"/>
    <lineage>
        <taxon>Bacteria</taxon>
        <taxon>Pseudomonadati</taxon>
        <taxon>Pseudomonadota</taxon>
        <taxon>Alphaproteobacteria</taxon>
        <taxon>Hyphomicrobiales</taxon>
        <taxon>Phyllobacteriaceae</taxon>
        <taxon>Mesorhizobium</taxon>
    </lineage>
</organism>
<dbReference type="SUPFAM" id="SSF56655">
    <property type="entry name" value="Carbohydrate phosphatase"/>
    <property type="match status" value="1"/>
</dbReference>
<proteinExistence type="inferred from homology"/>
<dbReference type="PRINTS" id="PR00377">
    <property type="entry name" value="IMPHPHTASES"/>
</dbReference>
<evidence type="ECO:0000256" key="2">
    <source>
        <dbReference type="ARBA" id="ARBA00004970"/>
    </source>
</evidence>
<gene>
    <name evidence="12" type="primary">hisN</name>
    <name evidence="12" type="ORF">NGM99_08495</name>
</gene>
<dbReference type="Gene3D" id="3.30.540.10">
    <property type="entry name" value="Fructose-1,6-Bisphosphatase, subunit A, domain 1"/>
    <property type="match status" value="1"/>
</dbReference>
<keyword evidence="6" id="KW-0479">Metal-binding</keyword>
<keyword evidence="7 12" id="KW-0378">Hydrolase</keyword>
<evidence type="ECO:0000313" key="12">
    <source>
        <dbReference type="EMBL" id="MCO6049831.1"/>
    </source>
</evidence>
<dbReference type="PANTHER" id="PTHR20854">
    <property type="entry name" value="INOSITOL MONOPHOSPHATASE"/>
    <property type="match status" value="1"/>
</dbReference>
<evidence type="ECO:0000256" key="9">
    <source>
        <dbReference type="ARBA" id="ARBA00023102"/>
    </source>
</evidence>
<comment type="cofactor">
    <cofactor evidence="1">
        <name>Mg(2+)</name>
        <dbReference type="ChEBI" id="CHEBI:18420"/>
    </cofactor>
</comment>
<evidence type="ECO:0000256" key="3">
    <source>
        <dbReference type="ARBA" id="ARBA00009759"/>
    </source>
</evidence>
<accession>A0ABT1C6M9</accession>
<dbReference type="RefSeq" id="WP_252817986.1">
    <property type="nucleotide sequence ID" value="NZ_JAMXQS010000004.1"/>
</dbReference>
<comment type="pathway">
    <text evidence="2">Amino-acid biosynthesis; L-histidine biosynthesis; L-histidine from 5-phospho-alpha-D-ribose 1-diphosphate: step 8/9.</text>
</comment>
<comment type="similarity">
    <text evidence="3">Belongs to the inositol monophosphatase superfamily.</text>
</comment>
<dbReference type="EMBL" id="JAMXQS010000004">
    <property type="protein sequence ID" value="MCO6049831.1"/>
    <property type="molecule type" value="Genomic_DNA"/>
</dbReference>
<dbReference type="PROSITE" id="PS00629">
    <property type="entry name" value="IMP_1"/>
    <property type="match status" value="1"/>
</dbReference>